<proteinExistence type="predicted"/>
<sequence>MKLKDTVLTSFLFFLVLSSWYVLRAVRNEMAVENYSQDFLLVLLAVTAITMLVINPIYAWIASRSNLKKIIIYCYSFLILNLFAFLSYSKSLSENNITEAIWLGRIFYVWCNIYSFFVVSIFWVLVINIFRDTKSRKLYGFIMAGGSLGAIFGSEISVRLSESFTNSGLEFFVLSASILLFCAMVIAIYIANSNKTSNLSEKVGGKWSDAINNIINTKEIRTIASYSWLFTLLMTIQWISAIPIIESYSDLSPQRIELFARIEQLVSPLTLLTQLFLTYIVIAAFGIKLILIVYGILFVIVFLLYGLVPSVGVVVFAQALLRVFEYGFNKPSREIIYSELGKKDRYKSSVFIDTFVTRFGDLTGSLLMAIGKLSSIALSVMPLLAIPLAALLSITGLKISKNSSNKVKGP</sequence>
<dbReference type="AlphaFoldDB" id="A0A520MG14"/>
<feature type="transmembrane region" description="Helical" evidence="1">
    <location>
        <begin position="40"/>
        <end position="58"/>
    </location>
</feature>
<feature type="transmembrane region" description="Helical" evidence="1">
    <location>
        <begin position="100"/>
        <end position="126"/>
    </location>
</feature>
<keyword evidence="1" id="KW-1133">Transmembrane helix</keyword>
<dbReference type="InterPro" id="IPR036259">
    <property type="entry name" value="MFS_trans_sf"/>
</dbReference>
<name>A0A520MG14_9GAMM</name>
<dbReference type="Gene3D" id="1.20.1250.20">
    <property type="entry name" value="MFS general substrate transporter like domains"/>
    <property type="match status" value="1"/>
</dbReference>
<feature type="transmembrane region" description="Helical" evidence="1">
    <location>
        <begin position="70"/>
        <end position="88"/>
    </location>
</feature>
<organism evidence="2 3">
    <name type="scientific">SAR86 cluster bacterium</name>
    <dbReference type="NCBI Taxonomy" id="2030880"/>
    <lineage>
        <taxon>Bacteria</taxon>
        <taxon>Pseudomonadati</taxon>
        <taxon>Pseudomonadota</taxon>
        <taxon>Gammaproteobacteria</taxon>
        <taxon>SAR86 cluster</taxon>
    </lineage>
</organism>
<keyword evidence="1" id="KW-0472">Membrane</keyword>
<dbReference type="PANTHER" id="PTHR43596:SF1">
    <property type="entry name" value="ADP,ATP CARRIER PROTEIN"/>
    <property type="match status" value="1"/>
</dbReference>
<evidence type="ECO:0000313" key="3">
    <source>
        <dbReference type="Proteomes" id="UP000315782"/>
    </source>
</evidence>
<reference evidence="2 3" key="1">
    <citation type="submission" date="2019-02" db="EMBL/GenBank/DDBJ databases">
        <title>Prokaryotic population dynamics and viral predation in marine succession experiment using metagenomics: the confinement effect.</title>
        <authorList>
            <person name="Haro-Moreno J.M."/>
            <person name="Rodriguez-Valera F."/>
            <person name="Lopez-Perez M."/>
        </authorList>
    </citation>
    <scope>NUCLEOTIDE SEQUENCE [LARGE SCALE GENOMIC DNA]</scope>
    <source>
        <strain evidence="2">MED-G163</strain>
    </source>
</reference>
<dbReference type="PANTHER" id="PTHR43596">
    <property type="entry name" value="ADP,ATP CARRIER PROTEIN"/>
    <property type="match status" value="1"/>
</dbReference>
<dbReference type="EMBL" id="SHBI01000023">
    <property type="protein sequence ID" value="RZO20166.1"/>
    <property type="molecule type" value="Genomic_DNA"/>
</dbReference>
<comment type="caution">
    <text evidence="2">The sequence shown here is derived from an EMBL/GenBank/DDBJ whole genome shotgun (WGS) entry which is preliminary data.</text>
</comment>
<dbReference type="SUPFAM" id="SSF103473">
    <property type="entry name" value="MFS general substrate transporter"/>
    <property type="match status" value="1"/>
</dbReference>
<evidence type="ECO:0008006" key="4">
    <source>
        <dbReference type="Google" id="ProtNLM"/>
    </source>
</evidence>
<feature type="transmembrane region" description="Helical" evidence="1">
    <location>
        <begin position="226"/>
        <end position="245"/>
    </location>
</feature>
<evidence type="ECO:0000313" key="2">
    <source>
        <dbReference type="EMBL" id="RZO20166.1"/>
    </source>
</evidence>
<dbReference type="Proteomes" id="UP000315782">
    <property type="component" value="Unassembled WGS sequence"/>
</dbReference>
<accession>A0A520MG14</accession>
<feature type="transmembrane region" description="Helical" evidence="1">
    <location>
        <begin position="171"/>
        <end position="192"/>
    </location>
</feature>
<protein>
    <recommendedName>
        <fullName evidence="4">MFS transporter</fullName>
    </recommendedName>
</protein>
<keyword evidence="1" id="KW-0812">Transmembrane</keyword>
<gene>
    <name evidence="2" type="ORF">EVA96_03170</name>
</gene>
<feature type="transmembrane region" description="Helical" evidence="1">
    <location>
        <begin position="292"/>
        <end position="321"/>
    </location>
</feature>
<feature type="transmembrane region" description="Helical" evidence="1">
    <location>
        <begin position="138"/>
        <end position="159"/>
    </location>
</feature>
<evidence type="ECO:0000256" key="1">
    <source>
        <dbReference type="SAM" id="Phobius"/>
    </source>
</evidence>
<feature type="transmembrane region" description="Helical" evidence="1">
    <location>
        <begin position="376"/>
        <end position="397"/>
    </location>
</feature>